<dbReference type="SMART" id="SM00909">
    <property type="entry name" value="Germane"/>
    <property type="match status" value="1"/>
</dbReference>
<evidence type="ECO:0000313" key="3">
    <source>
        <dbReference type="Proteomes" id="UP000276232"/>
    </source>
</evidence>
<dbReference type="InterPro" id="IPR019606">
    <property type="entry name" value="GerMN"/>
</dbReference>
<sequence length="610" mass="62467">MADRGRARGVVATAVALVAALVLTGCVTLPREGPVEEGPAQVAADPAPRIIPDGPQENAAPDAVVRGWLTASAAFDDDYSVARSFLTAPAASSWRPGGRVVVVATGGLEVREVAAGPGRGDGATEPTAGERRTVTVRAPLLGVVDDRGRWTSAEPRTPYTVDVTVVRVSGAWRITELPDEVVVSRNFFDQQYGAFQLQHLSPDGRALVPETRWFPQRQATATLLVSELLSTGDRSAWLADAVSTAFPVGTTLLSDPPAVPVEGTTAVVDLSAEARTAPPEQRLLMQAQVTATLRGVPGVTDVRLAAEGSALTLPPGTADVLDDPVVTGTPVVVEGGRLARLDGEGVEILGGVPDLAGRRPRLPAVAGDVLAVLVDDRTGMVVVRLPRDAATVPDGTAAGAAGGALEVVTPGTDLVGPSVDRFGWAWTARSGAGDDAGLVAADADGDVAKVDAPWLADRRVHALQVSRDGARVAVLSTDAAGTPGTVQLRVAGVERSPGGSPARVEVAGDPLPGLVDALDVTWVDGQTVAVLGRVRGQDGADPDSRLRLLEVAVDGSVVRSTDVPQDAVRVTSAKGRSTVLLETAGGLLQRSGGSFVPRPGAAGVDASFPG</sequence>
<dbReference type="RefSeq" id="WP_123381290.1">
    <property type="nucleotide sequence ID" value="NZ_RJKN01000010.1"/>
</dbReference>
<dbReference type="PROSITE" id="PS51257">
    <property type="entry name" value="PROKAR_LIPOPROTEIN"/>
    <property type="match status" value="1"/>
</dbReference>
<reference evidence="2 3" key="1">
    <citation type="journal article" date="2015" name="Stand. Genomic Sci.">
        <title>Genomic Encyclopedia of Bacterial and Archaeal Type Strains, Phase III: the genomes of soil and plant-associated and newly described type strains.</title>
        <authorList>
            <person name="Whitman W.B."/>
            <person name="Woyke T."/>
            <person name="Klenk H.P."/>
            <person name="Zhou Y."/>
            <person name="Lilburn T.G."/>
            <person name="Beck B.J."/>
            <person name="De Vos P."/>
            <person name="Vandamme P."/>
            <person name="Eisen J.A."/>
            <person name="Garrity G."/>
            <person name="Hugenholtz P."/>
            <person name="Kyrpides N.C."/>
        </authorList>
    </citation>
    <scope>NUCLEOTIDE SEQUENCE [LARGE SCALE GENOMIC DNA]</scope>
    <source>
        <strain evidence="2 3">CECT 7306</strain>
    </source>
</reference>
<dbReference type="InterPro" id="IPR018910">
    <property type="entry name" value="LpqB_C"/>
</dbReference>
<accession>A0A3N1G927</accession>
<dbReference type="Pfam" id="PF25976">
    <property type="entry name" value="LpqB_N"/>
    <property type="match status" value="1"/>
</dbReference>
<comment type="caution">
    <text evidence="2">The sequence shown here is derived from an EMBL/GenBank/DDBJ whole genome shotgun (WGS) entry which is preliminary data.</text>
</comment>
<dbReference type="EMBL" id="RJKN01000010">
    <property type="protein sequence ID" value="ROP26759.1"/>
    <property type="molecule type" value="Genomic_DNA"/>
</dbReference>
<evidence type="ECO:0000259" key="1">
    <source>
        <dbReference type="SMART" id="SM00909"/>
    </source>
</evidence>
<evidence type="ECO:0000313" key="2">
    <source>
        <dbReference type="EMBL" id="ROP26759.1"/>
    </source>
</evidence>
<protein>
    <submittedName>
        <fullName evidence="2">Sporulation and spore germination protein</fullName>
    </submittedName>
</protein>
<dbReference type="OrthoDB" id="3226781at2"/>
<organism evidence="2 3">
    <name type="scientific">Pseudokineococcus lusitanus</name>
    <dbReference type="NCBI Taxonomy" id="763993"/>
    <lineage>
        <taxon>Bacteria</taxon>
        <taxon>Bacillati</taxon>
        <taxon>Actinomycetota</taxon>
        <taxon>Actinomycetes</taxon>
        <taxon>Kineosporiales</taxon>
        <taxon>Kineosporiaceae</taxon>
        <taxon>Pseudokineococcus</taxon>
    </lineage>
</organism>
<dbReference type="Pfam" id="PF10646">
    <property type="entry name" value="Germane"/>
    <property type="match status" value="1"/>
</dbReference>
<dbReference type="AlphaFoldDB" id="A0A3N1G927"/>
<keyword evidence="3" id="KW-1185">Reference proteome</keyword>
<dbReference type="InParanoid" id="A0A3N1G927"/>
<dbReference type="Proteomes" id="UP000276232">
    <property type="component" value="Unassembled WGS sequence"/>
</dbReference>
<gene>
    <name evidence="2" type="ORF">EDC03_3229</name>
</gene>
<dbReference type="Pfam" id="PF10647">
    <property type="entry name" value="Gmad1"/>
    <property type="match status" value="1"/>
</dbReference>
<feature type="domain" description="GerMN" evidence="1">
    <location>
        <begin position="221"/>
        <end position="315"/>
    </location>
</feature>
<dbReference type="InterPro" id="IPR059026">
    <property type="entry name" value="LpqB_N"/>
</dbReference>
<proteinExistence type="predicted"/>
<name>A0A3N1G927_9ACTN</name>